<feature type="domain" description="Alpha-macroglobulin receptor-binding" evidence="3">
    <location>
        <begin position="365"/>
        <end position="418"/>
    </location>
</feature>
<dbReference type="EMBL" id="QBIY01013482">
    <property type="protein sequence ID" value="RXN03372.1"/>
    <property type="molecule type" value="Genomic_DNA"/>
</dbReference>
<name>A0A498L4Q9_LABRO</name>
<keyword evidence="5" id="KW-1185">Reference proteome</keyword>
<dbReference type="STRING" id="84645.A0A498L4Q9"/>
<evidence type="ECO:0000256" key="2">
    <source>
        <dbReference type="SAM" id="MobiDB-lite"/>
    </source>
</evidence>
<feature type="coiled-coil region" evidence="1">
    <location>
        <begin position="168"/>
        <end position="209"/>
    </location>
</feature>
<dbReference type="PANTHER" id="PTHR11412:SF81">
    <property type="entry name" value="COMPLEMENT C3"/>
    <property type="match status" value="1"/>
</dbReference>
<dbReference type="Gene3D" id="2.60.40.690">
    <property type="entry name" value="Alpha-macroglobulin, receptor-binding domain"/>
    <property type="match status" value="1"/>
</dbReference>
<dbReference type="InterPro" id="IPR050473">
    <property type="entry name" value="A2M/Complement_sys"/>
</dbReference>
<dbReference type="InterPro" id="IPR009048">
    <property type="entry name" value="A-macroglobulin_rcpt-bd"/>
</dbReference>
<sequence>MPAWRLSGQRRFANTRTPYRSQPKDTSHGSNAVGVCGTYPKCRGEMLGGTAYRPPKKQFFHSKLQLVRCPAALETFLALPGLRQDLRPFAVVEGKGFTNVAQELLDIGAKYGSNVQVEDILPCARTVSRHVEGEYEKIKLLIMEELRQNETKESTCPLEICTDLLLELGTTKEKLQATETRLNALETSQQELMSRLANSEAQIEEIKMENQVNHELVQHYITNTTSPQQLDEIHEESESEVSSCSGLDPDYKPTNSSCSDVEFSSPGLKGARKSSEDSNASEDDLTIDKVDIDKEFTVTARGTGTATLSVLTLYYRRPAEKESDCTFFDLTLNMDEEIGTTQPGAIETYKLTMDFIFQNVESIDATMTVIDIGLPTGFHADENDLSELSTRKDKYIQKYEKNKVLSERGSLILYLDKL</sequence>
<keyword evidence="1" id="KW-0175">Coiled coil</keyword>
<dbReference type="SUPFAM" id="SSF49410">
    <property type="entry name" value="Alpha-macroglobulin receptor domain"/>
    <property type="match status" value="1"/>
</dbReference>
<feature type="region of interest" description="Disordered" evidence="2">
    <location>
        <begin position="227"/>
        <end position="283"/>
    </location>
</feature>
<protein>
    <submittedName>
        <fullName evidence="4">Complement C3-like protein</fullName>
    </submittedName>
</protein>
<accession>A0A498L4Q9</accession>
<evidence type="ECO:0000313" key="5">
    <source>
        <dbReference type="Proteomes" id="UP000290572"/>
    </source>
</evidence>
<reference evidence="4 5" key="1">
    <citation type="submission" date="2018-03" db="EMBL/GenBank/DDBJ databases">
        <title>Draft genome sequence of Rohu Carp (Labeo rohita).</title>
        <authorList>
            <person name="Das P."/>
            <person name="Kushwaha B."/>
            <person name="Joshi C.G."/>
            <person name="Kumar D."/>
            <person name="Nagpure N.S."/>
            <person name="Sahoo L."/>
            <person name="Das S.P."/>
            <person name="Bit A."/>
            <person name="Patnaik S."/>
            <person name="Meher P.K."/>
            <person name="Jayasankar P."/>
            <person name="Koringa P.G."/>
            <person name="Patel N.V."/>
            <person name="Hinsu A.T."/>
            <person name="Kumar R."/>
            <person name="Pandey M."/>
            <person name="Agarwal S."/>
            <person name="Srivastava S."/>
            <person name="Singh M."/>
            <person name="Iquebal M.A."/>
            <person name="Jaiswal S."/>
            <person name="Angadi U.B."/>
            <person name="Kumar N."/>
            <person name="Raza M."/>
            <person name="Shah T.M."/>
            <person name="Rai A."/>
            <person name="Jena J.K."/>
        </authorList>
    </citation>
    <scope>NUCLEOTIDE SEQUENCE [LARGE SCALE GENOMIC DNA]</scope>
    <source>
        <strain evidence="4">DASCIFA01</strain>
        <tissue evidence="4">Testis</tissue>
    </source>
</reference>
<dbReference type="InterPro" id="IPR018473">
    <property type="entry name" value="Hermes_transposase_DNA-db"/>
</dbReference>
<gene>
    <name evidence="4" type="ORF">ROHU_013391</name>
</gene>
<dbReference type="Gene3D" id="2.60.120.1540">
    <property type="match status" value="1"/>
</dbReference>
<dbReference type="Pfam" id="PF07677">
    <property type="entry name" value="A2M_recep"/>
    <property type="match status" value="1"/>
</dbReference>
<proteinExistence type="predicted"/>
<dbReference type="GO" id="GO:0005576">
    <property type="term" value="C:extracellular region"/>
    <property type="evidence" value="ECO:0007669"/>
    <property type="project" value="InterPro"/>
</dbReference>
<dbReference type="SUPFAM" id="SSF140996">
    <property type="entry name" value="Hermes dimerisation domain"/>
    <property type="match status" value="1"/>
</dbReference>
<dbReference type="PANTHER" id="PTHR11412">
    <property type="entry name" value="MACROGLOBULIN / COMPLEMENT"/>
    <property type="match status" value="1"/>
</dbReference>
<organism evidence="4 5">
    <name type="scientific">Labeo rohita</name>
    <name type="common">Indian major carp</name>
    <name type="synonym">Cyprinus rohita</name>
    <dbReference type="NCBI Taxonomy" id="84645"/>
    <lineage>
        <taxon>Eukaryota</taxon>
        <taxon>Metazoa</taxon>
        <taxon>Chordata</taxon>
        <taxon>Craniata</taxon>
        <taxon>Vertebrata</taxon>
        <taxon>Euteleostomi</taxon>
        <taxon>Actinopterygii</taxon>
        <taxon>Neopterygii</taxon>
        <taxon>Teleostei</taxon>
        <taxon>Ostariophysi</taxon>
        <taxon>Cypriniformes</taxon>
        <taxon>Cyprinidae</taxon>
        <taxon>Labeoninae</taxon>
        <taxon>Labeonini</taxon>
        <taxon>Labeo</taxon>
    </lineage>
</organism>
<dbReference type="Gene3D" id="1.10.10.1070">
    <property type="entry name" value="Zinc finger, BED domain-containing"/>
    <property type="match status" value="1"/>
</dbReference>
<evidence type="ECO:0000313" key="4">
    <source>
        <dbReference type="EMBL" id="RXN03372.1"/>
    </source>
</evidence>
<dbReference type="Proteomes" id="UP000290572">
    <property type="component" value="Unassembled WGS sequence"/>
</dbReference>
<comment type="caution">
    <text evidence="4">The sequence shown here is derived from an EMBL/GenBank/DDBJ whole genome shotgun (WGS) entry which is preliminary data.</text>
</comment>
<evidence type="ECO:0000256" key="1">
    <source>
        <dbReference type="SAM" id="Coils"/>
    </source>
</evidence>
<dbReference type="AlphaFoldDB" id="A0A498L4Q9"/>
<evidence type="ECO:0000259" key="3">
    <source>
        <dbReference type="SMART" id="SM01361"/>
    </source>
</evidence>
<dbReference type="SMART" id="SM01361">
    <property type="entry name" value="A2M_recep"/>
    <property type="match status" value="1"/>
</dbReference>
<dbReference type="InterPro" id="IPR036595">
    <property type="entry name" value="A-macroglobulin_rcpt-bd_sf"/>
</dbReference>
<dbReference type="Pfam" id="PF10683">
    <property type="entry name" value="DBD_Tnp_Hermes"/>
    <property type="match status" value="1"/>
</dbReference>